<keyword evidence="1" id="KW-1133">Transmembrane helix</keyword>
<reference evidence="2" key="1">
    <citation type="submission" date="2018-05" db="EMBL/GenBank/DDBJ databases">
        <authorList>
            <person name="Lanie J.A."/>
            <person name="Ng W.-L."/>
            <person name="Kazmierczak K.M."/>
            <person name="Andrzejewski T.M."/>
            <person name="Davidsen T.M."/>
            <person name="Wayne K.J."/>
            <person name="Tettelin H."/>
            <person name="Glass J.I."/>
            <person name="Rusch D."/>
            <person name="Podicherti R."/>
            <person name="Tsui H.-C.T."/>
            <person name="Winkler M.E."/>
        </authorList>
    </citation>
    <scope>NUCLEOTIDE SEQUENCE</scope>
</reference>
<dbReference type="EMBL" id="UINC01077078">
    <property type="protein sequence ID" value="SVC16855.1"/>
    <property type="molecule type" value="Genomic_DNA"/>
</dbReference>
<evidence type="ECO:0008006" key="3">
    <source>
        <dbReference type="Google" id="ProtNLM"/>
    </source>
</evidence>
<organism evidence="2">
    <name type="scientific">marine metagenome</name>
    <dbReference type="NCBI Taxonomy" id="408172"/>
    <lineage>
        <taxon>unclassified sequences</taxon>
        <taxon>metagenomes</taxon>
        <taxon>ecological metagenomes</taxon>
    </lineage>
</organism>
<proteinExistence type="predicted"/>
<keyword evidence="1" id="KW-0472">Membrane</keyword>
<sequence length="216" mass="24594">MEFLPAVRNRFASPLMLLLRVHLAQATRRFKEASQRSGFLSVLIVGFLLFYPLLAAGMFYGGLRYVSKFPGLGDLLIERLIFLLFAFLFMLLLFSNIVVGYTNMFKNEESRFLNTLPIPAQSIFRWKLIETAVVASWAFIVLVAPLLLAFGIHQHADWHFYVFTPPLVAVFIMLPAIFGCWIAVAMARFLDRSLFQATAVLLLLAMCYAVKVYLQP</sequence>
<feature type="transmembrane region" description="Helical" evidence="1">
    <location>
        <begin position="158"/>
        <end position="182"/>
    </location>
</feature>
<feature type="transmembrane region" description="Helical" evidence="1">
    <location>
        <begin position="38"/>
        <end position="60"/>
    </location>
</feature>
<keyword evidence="1" id="KW-0812">Transmembrane</keyword>
<dbReference type="InterPro" id="IPR031599">
    <property type="entry name" value="ABC_tran_2"/>
</dbReference>
<name>A0A382JZ29_9ZZZZ</name>
<feature type="non-terminal residue" evidence="2">
    <location>
        <position position="216"/>
    </location>
</feature>
<dbReference type="AlphaFoldDB" id="A0A382JZ29"/>
<evidence type="ECO:0000256" key="1">
    <source>
        <dbReference type="SAM" id="Phobius"/>
    </source>
</evidence>
<feature type="transmembrane region" description="Helical" evidence="1">
    <location>
        <begin position="132"/>
        <end position="152"/>
    </location>
</feature>
<feature type="transmembrane region" description="Helical" evidence="1">
    <location>
        <begin position="194"/>
        <end position="214"/>
    </location>
</feature>
<accession>A0A382JZ29</accession>
<dbReference type="Pfam" id="PF16949">
    <property type="entry name" value="ABC_tran_2"/>
    <property type="match status" value="1"/>
</dbReference>
<protein>
    <recommendedName>
        <fullName evidence="3">ABC-2 type transporter domain-containing protein</fullName>
    </recommendedName>
</protein>
<feature type="transmembrane region" description="Helical" evidence="1">
    <location>
        <begin position="80"/>
        <end position="101"/>
    </location>
</feature>
<evidence type="ECO:0000313" key="2">
    <source>
        <dbReference type="EMBL" id="SVC16855.1"/>
    </source>
</evidence>
<gene>
    <name evidence="2" type="ORF">METZ01_LOCUS269709</name>
</gene>